<dbReference type="HOGENOM" id="CLU_051062_0_1_1"/>
<feature type="transmembrane region" description="Helical" evidence="7">
    <location>
        <begin position="202"/>
        <end position="223"/>
    </location>
</feature>
<evidence type="ECO:0000256" key="6">
    <source>
        <dbReference type="SAM" id="MobiDB-lite"/>
    </source>
</evidence>
<feature type="transmembrane region" description="Helical" evidence="7">
    <location>
        <begin position="81"/>
        <end position="98"/>
    </location>
</feature>
<feature type="transmembrane region" description="Helical" evidence="7">
    <location>
        <begin position="110"/>
        <end position="133"/>
    </location>
</feature>
<dbReference type="GO" id="GO:0015123">
    <property type="term" value="F:acetate transmembrane transporter activity"/>
    <property type="evidence" value="ECO:0007669"/>
    <property type="project" value="TreeGrafter"/>
</dbReference>
<name>A0A074ZFL6_AURSE</name>
<evidence type="ECO:0000313" key="8">
    <source>
        <dbReference type="EMBL" id="KEQ97406.1"/>
    </source>
</evidence>
<dbReference type="GeneID" id="25363546"/>
<keyword evidence="4 7" id="KW-1133">Transmembrane helix</keyword>
<evidence type="ECO:0000256" key="2">
    <source>
        <dbReference type="ARBA" id="ARBA00005587"/>
    </source>
</evidence>
<organism evidence="8 9">
    <name type="scientific">Aureobasidium subglaciale (strain EXF-2481)</name>
    <name type="common">Aureobasidium pullulans var. subglaciale</name>
    <dbReference type="NCBI Taxonomy" id="1043005"/>
    <lineage>
        <taxon>Eukaryota</taxon>
        <taxon>Fungi</taxon>
        <taxon>Dikarya</taxon>
        <taxon>Ascomycota</taxon>
        <taxon>Pezizomycotina</taxon>
        <taxon>Dothideomycetes</taxon>
        <taxon>Dothideomycetidae</taxon>
        <taxon>Dothideales</taxon>
        <taxon>Saccotheciaceae</taxon>
        <taxon>Aureobasidium</taxon>
    </lineage>
</organism>
<proteinExistence type="inferred from homology"/>
<feature type="transmembrane region" description="Helical" evidence="7">
    <location>
        <begin position="243"/>
        <end position="261"/>
    </location>
</feature>
<dbReference type="InterPro" id="IPR000791">
    <property type="entry name" value="Gpr1/Fun34/SatP-like"/>
</dbReference>
<dbReference type="PANTHER" id="PTHR31123">
    <property type="entry name" value="ACCUMULATION OF DYADS PROTEIN 2-RELATED"/>
    <property type="match status" value="1"/>
</dbReference>
<feature type="transmembrane region" description="Helical" evidence="7">
    <location>
        <begin position="145"/>
        <end position="168"/>
    </location>
</feature>
<dbReference type="OMA" id="AMHWAIS"/>
<sequence>MTSHSPSPPSTSRKTSHSDPDAIQKFQTNHLENGEPINPRWAPGYGPLSRIPTDGSYLPAFGGAFQPGLYKAPKSQIANPAPLGLAGFALTTFLLSIINLGTRGITEPNIVVGPAIAYGGLIQLLAGMWEMAVGNTFGATALSSYGGFWIGVGIILTPGGFNIAAAYGGATPEFYTAFGFYLYGWFIFTFILWLLTLRSTVAFSSLFLTVWLTFLMLATGYMYTSTVNGVTSPHSTLNKAGGGFGIVAAFIAWWNMLAGIADRGNSFFLVPVAHFPWSDKGRQRRREKAESIADVEKGD</sequence>
<dbReference type="PROSITE" id="PS01114">
    <property type="entry name" value="GPR1_FUN34_YAAH"/>
    <property type="match status" value="1"/>
</dbReference>
<reference evidence="8 9" key="1">
    <citation type="journal article" date="2014" name="BMC Genomics">
        <title>Genome sequencing of four Aureobasidium pullulans varieties: biotechnological potential, stress tolerance, and description of new species.</title>
        <authorList>
            <person name="Gostin Ar C."/>
            <person name="Ohm R.A."/>
            <person name="Kogej T."/>
            <person name="Sonjak S."/>
            <person name="Turk M."/>
            <person name="Zajc J."/>
            <person name="Zalar P."/>
            <person name="Grube M."/>
            <person name="Sun H."/>
            <person name="Han J."/>
            <person name="Sharma A."/>
            <person name="Chiniquy J."/>
            <person name="Ngan C.Y."/>
            <person name="Lipzen A."/>
            <person name="Barry K."/>
            <person name="Grigoriev I.V."/>
            <person name="Gunde-Cimerman N."/>
        </authorList>
    </citation>
    <scope>NUCLEOTIDE SEQUENCE [LARGE SCALE GENOMIC DNA]</scope>
    <source>
        <strain evidence="8 9">EXF-2481</strain>
    </source>
</reference>
<dbReference type="RefSeq" id="XP_013345798.1">
    <property type="nucleotide sequence ID" value="XM_013490344.1"/>
</dbReference>
<feature type="transmembrane region" description="Helical" evidence="7">
    <location>
        <begin position="174"/>
        <end position="195"/>
    </location>
</feature>
<dbReference type="Pfam" id="PF01184">
    <property type="entry name" value="Gpr1_Fun34_YaaH"/>
    <property type="match status" value="1"/>
</dbReference>
<dbReference type="EMBL" id="KL584754">
    <property type="protein sequence ID" value="KEQ97406.1"/>
    <property type="molecule type" value="Genomic_DNA"/>
</dbReference>
<protein>
    <recommendedName>
        <fullName evidence="10">GPR1/FUN34/yaaH family protein</fullName>
    </recommendedName>
</protein>
<dbReference type="InParanoid" id="A0A074ZFL6"/>
<gene>
    <name evidence="8" type="ORF">AUEXF2481DRAFT_27655</name>
</gene>
<evidence type="ECO:0000256" key="1">
    <source>
        <dbReference type="ARBA" id="ARBA00004141"/>
    </source>
</evidence>
<keyword evidence="3 7" id="KW-0812">Transmembrane</keyword>
<evidence type="ECO:0000256" key="5">
    <source>
        <dbReference type="ARBA" id="ARBA00023136"/>
    </source>
</evidence>
<evidence type="ECO:0008006" key="10">
    <source>
        <dbReference type="Google" id="ProtNLM"/>
    </source>
</evidence>
<dbReference type="NCBIfam" id="NF038013">
    <property type="entry name" value="AceTr_1"/>
    <property type="match status" value="1"/>
</dbReference>
<feature type="compositionally biased region" description="Low complexity" evidence="6">
    <location>
        <begin position="1"/>
        <end position="13"/>
    </location>
</feature>
<dbReference type="InterPro" id="IPR051633">
    <property type="entry name" value="AceTr"/>
</dbReference>
<dbReference type="AlphaFoldDB" id="A0A074ZFL6"/>
<evidence type="ECO:0000256" key="4">
    <source>
        <dbReference type="ARBA" id="ARBA00022989"/>
    </source>
</evidence>
<dbReference type="GO" id="GO:0005886">
    <property type="term" value="C:plasma membrane"/>
    <property type="evidence" value="ECO:0007669"/>
    <property type="project" value="TreeGrafter"/>
</dbReference>
<dbReference type="Proteomes" id="UP000030641">
    <property type="component" value="Unassembled WGS sequence"/>
</dbReference>
<keyword evidence="9" id="KW-1185">Reference proteome</keyword>
<evidence type="ECO:0000256" key="7">
    <source>
        <dbReference type="SAM" id="Phobius"/>
    </source>
</evidence>
<dbReference type="OrthoDB" id="3648309at2759"/>
<dbReference type="InterPro" id="IPR047622">
    <property type="entry name" value="GPR1_FUN34_YAAH"/>
</dbReference>
<evidence type="ECO:0000313" key="9">
    <source>
        <dbReference type="Proteomes" id="UP000030641"/>
    </source>
</evidence>
<accession>A0A074ZFL6</accession>
<evidence type="ECO:0000256" key="3">
    <source>
        <dbReference type="ARBA" id="ARBA00022692"/>
    </source>
</evidence>
<keyword evidence="5 7" id="KW-0472">Membrane</keyword>
<dbReference type="STRING" id="1043005.A0A074ZFL6"/>
<comment type="similarity">
    <text evidence="2">Belongs to the acetate uptake transporter (AceTr) (TC 2.A.96) family.</text>
</comment>
<dbReference type="PANTHER" id="PTHR31123:SF1">
    <property type="entry name" value="ACCUMULATION OF DYADS PROTEIN 2-RELATED"/>
    <property type="match status" value="1"/>
</dbReference>
<dbReference type="FunCoup" id="A0A074ZFL6">
    <property type="interactions" value="32"/>
</dbReference>
<feature type="region of interest" description="Disordered" evidence="6">
    <location>
        <begin position="1"/>
        <end position="25"/>
    </location>
</feature>
<comment type="subcellular location">
    <subcellularLocation>
        <location evidence="1">Membrane</location>
        <topology evidence="1">Multi-pass membrane protein</topology>
    </subcellularLocation>
</comment>